<protein>
    <recommendedName>
        <fullName evidence="4">2-hydroxyglutaryl-CoA dehydratase</fullName>
    </recommendedName>
</protein>
<reference evidence="2 3" key="1">
    <citation type="submission" date="2017-06" db="EMBL/GenBank/DDBJ databases">
        <title>Novel microbial phyla capable of carbon fixation and sulfur reduction in deep-sea sediments.</title>
        <authorList>
            <person name="Huang J."/>
            <person name="Baker B."/>
            <person name="Wang Y."/>
        </authorList>
    </citation>
    <scope>NUCLEOTIDE SEQUENCE [LARGE SCALE GENOMIC DNA]</scope>
    <source>
        <strain evidence="2">B3_LCP</strain>
    </source>
</reference>
<dbReference type="PANTHER" id="PTHR30548">
    <property type="entry name" value="2-HYDROXYGLUTARYL-COA DEHYDRATASE, D-COMPONENT-RELATED"/>
    <property type="match status" value="1"/>
</dbReference>
<dbReference type="PANTHER" id="PTHR30548:SF1">
    <property type="entry name" value="DEHYDRATASE SUBUNIT MJ0007-RELATED"/>
    <property type="match status" value="1"/>
</dbReference>
<comment type="caution">
    <text evidence="2">The sequence shown here is derived from an EMBL/GenBank/DDBJ whole genome shotgun (WGS) entry which is preliminary data.</text>
</comment>
<sequence length="460" mass="52171">MTEPRQIDFRQWHRLFQQVPDRLVEEIRYYRHLPQAEWSQYLFPPSTHVVYGNRLLRKLKFDNSQAALRLWGFVMSEGERIYRARQAGMKVIAVMGDLGAVTPLVYSFPNIVAFYPDCLWWTPFLMESRELFDEAGQLGLGEDCCFVRASLGAFSRKAYFPKPDLCVGTVGATCDDMATVMSEAEQLGVDIHYFELPHRHDGDTDKTALSGYLENQYQELCRRLEQATGETFSPDRFRETVQKVNRMRSLIAEIKDLSGAPAASPMGAVEMMNMEFAALSYYGDLDECLAVLTEFRDLMKFRANSGQGYQNQDLRLVWVTPPADPLLMNYIEELGGRVVGSEYLIHQTTPIIDTKKDPFEALAEAHLKATLMGSSAYRVNLVIEQVERTHADGVIISGVFGSSHCPYETAPIISALRQKGIPVLSFDVVAPGKRRLQSQIFNRMEAFSESLKARKKRRAG</sequence>
<dbReference type="Gene3D" id="3.40.50.11900">
    <property type="match status" value="1"/>
</dbReference>
<evidence type="ECO:0000313" key="2">
    <source>
        <dbReference type="EMBL" id="TKJ39141.1"/>
    </source>
</evidence>
<comment type="similarity">
    <text evidence="1">Belongs to the FldB/FldC dehydratase alpha/beta subunit family.</text>
</comment>
<evidence type="ECO:0008006" key="4">
    <source>
        <dbReference type="Google" id="ProtNLM"/>
    </source>
</evidence>
<evidence type="ECO:0000313" key="3">
    <source>
        <dbReference type="Proteomes" id="UP000319619"/>
    </source>
</evidence>
<proteinExistence type="inferred from homology"/>
<evidence type="ECO:0000256" key="1">
    <source>
        <dbReference type="ARBA" id="ARBA00005806"/>
    </source>
</evidence>
<dbReference type="EMBL" id="NJBN01000008">
    <property type="protein sequence ID" value="TKJ39141.1"/>
    <property type="molecule type" value="Genomic_DNA"/>
</dbReference>
<accession>A0A532UW40</accession>
<dbReference type="InterPro" id="IPR010327">
    <property type="entry name" value="FldB/FldC_alpha/beta"/>
</dbReference>
<dbReference type="Proteomes" id="UP000319619">
    <property type="component" value="Unassembled WGS sequence"/>
</dbReference>
<organism evidence="2 3">
    <name type="scientific">candidate division LCP-89 bacterium B3_LCP</name>
    <dbReference type="NCBI Taxonomy" id="2012998"/>
    <lineage>
        <taxon>Bacteria</taxon>
        <taxon>Pseudomonadati</taxon>
        <taxon>Bacteria division LCP-89</taxon>
    </lineage>
</organism>
<dbReference type="AlphaFoldDB" id="A0A532UW40"/>
<gene>
    <name evidence="2" type="ORF">CEE37_12030</name>
</gene>
<dbReference type="Pfam" id="PF06050">
    <property type="entry name" value="HGD-D"/>
    <property type="match status" value="1"/>
</dbReference>
<name>A0A532UW40_UNCL8</name>
<dbReference type="Gene3D" id="3.40.50.11890">
    <property type="match status" value="1"/>
</dbReference>